<protein>
    <submittedName>
        <fullName evidence="3">Verrucotoxin subunit beta-like</fullName>
    </submittedName>
</protein>
<dbReference type="Pfam" id="PF00041">
    <property type="entry name" value="fn3"/>
    <property type="match status" value="1"/>
</dbReference>
<evidence type="ECO:0000259" key="2">
    <source>
        <dbReference type="PROSITE" id="PS51752"/>
    </source>
</evidence>
<dbReference type="Pfam" id="PF01419">
    <property type="entry name" value="Jacalin"/>
    <property type="match status" value="1"/>
</dbReference>
<dbReference type="InterPro" id="IPR052090">
    <property type="entry name" value="Cytolytic_pore-forming_toxin"/>
</dbReference>
<dbReference type="SUPFAM" id="SSF49265">
    <property type="entry name" value="Fibronectin type III"/>
    <property type="match status" value="1"/>
</dbReference>
<evidence type="ECO:0000313" key="3">
    <source>
        <dbReference type="EMBL" id="KAI7789532.1"/>
    </source>
</evidence>
<dbReference type="Gene3D" id="2.100.10.30">
    <property type="entry name" value="Jacalin-like lectin domain"/>
    <property type="match status" value="1"/>
</dbReference>
<dbReference type="InterPro" id="IPR036404">
    <property type="entry name" value="Jacalin-like_lectin_dom_sf"/>
</dbReference>
<reference evidence="3" key="1">
    <citation type="submission" date="2021-02" db="EMBL/GenBank/DDBJ databases">
        <title>Comparative genomics reveals that relaxation of natural selection precedes convergent phenotypic evolution of cavefish.</title>
        <authorList>
            <person name="Peng Z."/>
        </authorList>
    </citation>
    <scope>NUCLEOTIDE SEQUENCE</scope>
    <source>
        <tissue evidence="3">Muscle</tissue>
    </source>
</reference>
<dbReference type="PROSITE" id="PS50853">
    <property type="entry name" value="FN3"/>
    <property type="match status" value="1"/>
</dbReference>
<dbReference type="SUPFAM" id="SSF51101">
    <property type="entry name" value="Mannose-binding lectins"/>
    <property type="match status" value="1"/>
</dbReference>
<dbReference type="InterPro" id="IPR001229">
    <property type="entry name" value="Jacalin-like_lectin_dom"/>
</dbReference>
<dbReference type="InterPro" id="IPR013783">
    <property type="entry name" value="Ig-like_fold"/>
</dbReference>
<dbReference type="PANTHER" id="PTHR31594:SF11">
    <property type="entry name" value="NEOVERRUCOTOXIN SUBUNIT ALPHA-LIKE ISOFORM X1-RELATED"/>
    <property type="match status" value="1"/>
</dbReference>
<dbReference type="InterPro" id="IPR048997">
    <property type="entry name" value="Stonustoxin-like_helical"/>
</dbReference>
<organism evidence="3 4">
    <name type="scientific">Triplophysa rosa</name>
    <name type="common">Cave loach</name>
    <dbReference type="NCBI Taxonomy" id="992332"/>
    <lineage>
        <taxon>Eukaryota</taxon>
        <taxon>Metazoa</taxon>
        <taxon>Chordata</taxon>
        <taxon>Craniata</taxon>
        <taxon>Vertebrata</taxon>
        <taxon>Euteleostomi</taxon>
        <taxon>Actinopterygii</taxon>
        <taxon>Neopterygii</taxon>
        <taxon>Teleostei</taxon>
        <taxon>Ostariophysi</taxon>
        <taxon>Cypriniformes</taxon>
        <taxon>Nemacheilidae</taxon>
        <taxon>Triplophysa</taxon>
    </lineage>
</organism>
<feature type="domain" description="Jacalin-type lectin" evidence="2">
    <location>
        <begin position="579"/>
        <end position="731"/>
    </location>
</feature>
<sequence>MSQWTNLSASPEFHWIMYLDRTIILATTYQILFPGRDEYIPMTKRELCLFRDVSFFSSLKASFMGGLVEVGGSAKYLHDTKSTNQQSRVTMYYSETTRFEQLTMTHLSKFTNPQVFDQKTATHVVTAVLYGAQAFLVFDRTLSEDENKQKIEGQLNVMVKNIPTFSIQGEGAVKMNDDEKKIAENISCTFHGDFHLEQNPTTYMEALQVYKQLPNLLKDNPQNVIPVKVWLYPLHLLDTQAARLVRDVSTSLVSKTEAVMEVLEELERRCNDLFTSTMVNVFSDIKERLSSFQSSFSTYKLVFQKALCKVLPAIRGGGEDEQSLVNILEIHKNSAFNASMQWLDDVKFELDLLSSYTKSLKVIKAVDAEGLSTILLNPDIDFVVCLTFTSLRYEDQYLSSLKEFLESDKFKKLEGNQTFHSVESDSKWFNNADVITSMRETLSLYKIFSEANKEDKKMCFIISAISDSSSPGSSIYLYEQGKLTDKRFQPVSKPPAPTVKSIQGNTVSLKLQKSQTGETAQYSVEYRPEEKEKWLITNTADEDFTLTGLESDKQYLMHYKIVGRVGVSEASDTVTLYLSKSLPVIVGGTGGGAFCFMSNSENTIQKIRITYNKNSMFPLIPSCVCTFNTIQVTFNNGNVINVGGVPENDHAECVFDKDEKILAARLWPNVRNDRVAGLQFEIAKSNGERRTFSVKCLLLGQPVSLDVKSGRCYGIIGRSGSQIDALGFYFI</sequence>
<dbReference type="InterPro" id="IPR003961">
    <property type="entry name" value="FN3_dom"/>
</dbReference>
<keyword evidence="4" id="KW-1185">Reference proteome</keyword>
<dbReference type="Gene3D" id="2.60.40.10">
    <property type="entry name" value="Immunoglobulins"/>
    <property type="match status" value="1"/>
</dbReference>
<accession>A0A9W7T4L4</accession>
<dbReference type="CDD" id="cd00063">
    <property type="entry name" value="FN3"/>
    <property type="match status" value="1"/>
</dbReference>
<evidence type="ECO:0000259" key="1">
    <source>
        <dbReference type="PROSITE" id="PS50853"/>
    </source>
</evidence>
<feature type="domain" description="Fibronectin type-III" evidence="1">
    <location>
        <begin position="493"/>
        <end position="581"/>
    </location>
</feature>
<proteinExistence type="predicted"/>
<dbReference type="PANTHER" id="PTHR31594">
    <property type="entry name" value="AIG1-TYPE G DOMAIN-CONTAINING PROTEIN"/>
    <property type="match status" value="1"/>
</dbReference>
<comment type="caution">
    <text evidence="3">The sequence shown here is derived from an EMBL/GenBank/DDBJ whole genome shotgun (WGS) entry which is preliminary data.</text>
</comment>
<dbReference type="Pfam" id="PF18078">
    <property type="entry name" value="Thioredoxin_11"/>
    <property type="match status" value="1"/>
</dbReference>
<evidence type="ECO:0000313" key="4">
    <source>
        <dbReference type="Proteomes" id="UP001059041"/>
    </source>
</evidence>
<dbReference type="AlphaFoldDB" id="A0A9W7T4L4"/>
<dbReference type="EMBL" id="JAFHDT010000443">
    <property type="protein sequence ID" value="KAI7789532.1"/>
    <property type="molecule type" value="Genomic_DNA"/>
</dbReference>
<name>A0A9W7T4L4_TRIRA</name>
<dbReference type="InterPro" id="IPR040581">
    <property type="entry name" value="Thioredoxin_11"/>
</dbReference>
<gene>
    <name evidence="3" type="ORF">IRJ41_011037</name>
</gene>
<dbReference type="Pfam" id="PF21109">
    <property type="entry name" value="Stonustoxin_helical"/>
    <property type="match status" value="1"/>
</dbReference>
<dbReference type="InterPro" id="IPR036116">
    <property type="entry name" value="FN3_sf"/>
</dbReference>
<dbReference type="Proteomes" id="UP001059041">
    <property type="component" value="Unassembled WGS sequence"/>
</dbReference>
<dbReference type="PROSITE" id="PS51752">
    <property type="entry name" value="JACALIN_LECTIN"/>
    <property type="match status" value="1"/>
</dbReference>